<keyword evidence="2" id="KW-1185">Reference proteome</keyword>
<accession>A0A848DR31</accession>
<evidence type="ECO:0000313" key="1">
    <source>
        <dbReference type="EMBL" id="NMH95320.1"/>
    </source>
</evidence>
<dbReference type="RefSeq" id="WP_169415980.1">
    <property type="nucleotide sequence ID" value="NZ_JAAXKZ010000175.1"/>
</dbReference>
<evidence type="ECO:0000313" key="2">
    <source>
        <dbReference type="Proteomes" id="UP000586918"/>
    </source>
</evidence>
<dbReference type="Proteomes" id="UP000586918">
    <property type="component" value="Unassembled WGS sequence"/>
</dbReference>
<comment type="caution">
    <text evidence="1">The sequence shown here is derived from an EMBL/GenBank/DDBJ whole genome shotgun (WGS) entry which is preliminary data.</text>
</comment>
<organism evidence="1 2">
    <name type="scientific">Pseudonocardia bannensis</name>
    <dbReference type="NCBI Taxonomy" id="630973"/>
    <lineage>
        <taxon>Bacteria</taxon>
        <taxon>Bacillati</taxon>
        <taxon>Actinomycetota</taxon>
        <taxon>Actinomycetes</taxon>
        <taxon>Pseudonocardiales</taxon>
        <taxon>Pseudonocardiaceae</taxon>
        <taxon>Pseudonocardia</taxon>
    </lineage>
</organism>
<dbReference type="AlphaFoldDB" id="A0A848DR31"/>
<protein>
    <submittedName>
        <fullName evidence="1">Uncharacterized protein</fullName>
    </submittedName>
</protein>
<name>A0A848DR31_9PSEU</name>
<proteinExistence type="predicted"/>
<dbReference type="EMBL" id="JAAXKZ010000175">
    <property type="protein sequence ID" value="NMH95320.1"/>
    <property type="molecule type" value="Genomic_DNA"/>
</dbReference>
<sequence>MSDTMSFAELEGQHVELLPARTTMITGCGCGGDGGGGGDGGYGINFLNINIAVFGDATQYNIAGNGGGGGNGGDAVLAAVLSR</sequence>
<reference evidence="1 2" key="1">
    <citation type="submission" date="2020-04" db="EMBL/GenBank/DDBJ databases">
        <authorList>
            <person name="Klaysubun C."/>
            <person name="Duangmal K."/>
            <person name="Lipun K."/>
        </authorList>
    </citation>
    <scope>NUCLEOTIDE SEQUENCE [LARGE SCALE GENOMIC DNA]</scope>
    <source>
        <strain evidence="1 2">DSM 45300</strain>
    </source>
</reference>
<gene>
    <name evidence="1" type="ORF">HF519_27955</name>
</gene>